<accession>A0A142K8X0</accession>
<gene>
    <name evidence="1" type="primary">4</name>
    <name evidence="1" type="ORF">SEA_YVONNETASTIC_4</name>
</gene>
<dbReference type="Proteomes" id="UP000201371">
    <property type="component" value="Segment"/>
</dbReference>
<evidence type="ECO:0000313" key="2">
    <source>
        <dbReference type="Proteomes" id="UP000201371"/>
    </source>
</evidence>
<dbReference type="RefSeq" id="YP_009301063.1">
    <property type="nucleotide sequence ID" value="NC_031230.1"/>
</dbReference>
<dbReference type="GeneID" id="29124966"/>
<proteinExistence type="predicted"/>
<dbReference type="EMBL" id="KU963248">
    <property type="protein sequence ID" value="AMS02553.1"/>
    <property type="molecule type" value="Genomic_DNA"/>
</dbReference>
<evidence type="ECO:0000313" key="1">
    <source>
        <dbReference type="EMBL" id="AMS02553.1"/>
    </source>
</evidence>
<sequence length="46" mass="5477">MVHTQDGEGAEAIYPYFIHRCWLPEGHFQEHRAHGISWPSEKWDNL</sequence>
<dbReference type="KEGG" id="vg:29124966"/>
<protein>
    <submittedName>
        <fullName evidence="1">Uncharacterized protein</fullName>
    </submittedName>
</protein>
<reference evidence="2" key="1">
    <citation type="submission" date="2016-03" db="EMBL/GenBank/DDBJ databases">
        <authorList>
            <person name="Ploux O."/>
        </authorList>
    </citation>
    <scope>NUCLEOTIDE SEQUENCE [LARGE SCALE GENOMIC DNA]</scope>
</reference>
<organism evidence="1 2">
    <name type="scientific">Gordonia phage Yvonnetastic</name>
    <dbReference type="NCBI Taxonomy" id="1821566"/>
    <lineage>
        <taxon>Viruses</taxon>
        <taxon>Duplodnaviria</taxon>
        <taxon>Heunggongvirae</taxon>
        <taxon>Uroviricota</taxon>
        <taxon>Caudoviricetes</taxon>
        <taxon>Yvonnevirus</taxon>
        <taxon>Yvonnevirus yvonnetastic</taxon>
        <taxon>Gordonia virus Yvonnetastic</taxon>
    </lineage>
</organism>
<keyword evidence="2" id="KW-1185">Reference proteome</keyword>
<name>A0A142K8X0_9CAUD</name>